<dbReference type="Gene3D" id="3.40.50.300">
    <property type="entry name" value="P-loop containing nucleotide triphosphate hydrolases"/>
    <property type="match status" value="1"/>
</dbReference>
<evidence type="ECO:0000313" key="11">
    <source>
        <dbReference type="EMBL" id="NWT41153.1"/>
    </source>
</evidence>
<dbReference type="Pfam" id="PF00270">
    <property type="entry name" value="DEAD"/>
    <property type="match status" value="1"/>
</dbReference>
<dbReference type="InterPro" id="IPR004088">
    <property type="entry name" value="KH_dom_type_1"/>
</dbReference>
<evidence type="ECO:0000256" key="5">
    <source>
        <dbReference type="ARBA" id="ARBA00022840"/>
    </source>
</evidence>
<dbReference type="Pfam" id="PF00013">
    <property type="entry name" value="KH_1"/>
    <property type="match status" value="1"/>
</dbReference>
<evidence type="ECO:0000256" key="6">
    <source>
        <dbReference type="PROSITE-ProRule" id="PRU00117"/>
    </source>
</evidence>
<dbReference type="PANTHER" id="PTHR47958">
    <property type="entry name" value="ATP-DEPENDENT RNA HELICASE DBP3"/>
    <property type="match status" value="1"/>
</dbReference>
<dbReference type="SMART" id="SM00322">
    <property type="entry name" value="KH"/>
    <property type="match status" value="1"/>
</dbReference>
<dbReference type="PROSITE" id="PS51192">
    <property type="entry name" value="HELICASE_ATP_BIND_1"/>
    <property type="match status" value="1"/>
</dbReference>
<keyword evidence="2" id="KW-0547">Nucleotide-binding</keyword>
<dbReference type="InterPro" id="IPR027417">
    <property type="entry name" value="P-loop_NTPase"/>
</dbReference>
<reference evidence="11 12" key="1">
    <citation type="submission" date="2019-09" db="EMBL/GenBank/DDBJ databases">
        <title>Bird 10,000 Genomes (B10K) Project - Family phase.</title>
        <authorList>
            <person name="Zhang G."/>
        </authorList>
    </citation>
    <scope>NUCLEOTIDE SEQUENCE [LARGE SCALE GENOMIC DNA]</scope>
    <source>
        <strain evidence="11">B10K-DU-021-33</strain>
        <tissue evidence="11">Mixed tissue sample</tissue>
    </source>
</reference>
<dbReference type="GO" id="GO:0003724">
    <property type="term" value="F:RNA helicase activity"/>
    <property type="evidence" value="ECO:0007669"/>
    <property type="project" value="UniProtKB-EC"/>
</dbReference>
<gene>
    <name evidence="11" type="primary">Ddx43</name>
    <name evidence="11" type="ORF">CHRMAC_R00854</name>
</gene>
<dbReference type="EC" id="3.6.4.13" evidence="1"/>
<evidence type="ECO:0000256" key="2">
    <source>
        <dbReference type="ARBA" id="ARBA00022741"/>
    </source>
</evidence>
<evidence type="ECO:0000256" key="1">
    <source>
        <dbReference type="ARBA" id="ARBA00012552"/>
    </source>
</evidence>
<dbReference type="SUPFAM" id="SSF52540">
    <property type="entry name" value="P-loop containing nucleoside triphosphate hydrolases"/>
    <property type="match status" value="1"/>
</dbReference>
<evidence type="ECO:0000256" key="4">
    <source>
        <dbReference type="ARBA" id="ARBA00022806"/>
    </source>
</evidence>
<dbReference type="Gene3D" id="3.30.1370.10">
    <property type="entry name" value="K Homology domain, type 1"/>
    <property type="match status" value="1"/>
</dbReference>
<protein>
    <recommendedName>
        <fullName evidence="1">RNA helicase</fullName>
        <ecNumber evidence="1">3.6.4.13</ecNumber>
    </recommendedName>
</protein>
<name>A0A7K5NFV9_CHRMC</name>
<feature type="short sequence motif" description="Q motif" evidence="7">
    <location>
        <begin position="249"/>
        <end position="277"/>
    </location>
</feature>
<organism evidence="11 12">
    <name type="scientific">Chroicocephalus maculipennis</name>
    <name type="common">Brown-hooded gull</name>
    <name type="synonym">Larus maculipennis</name>
    <dbReference type="NCBI Taxonomy" id="287016"/>
    <lineage>
        <taxon>Eukaryota</taxon>
        <taxon>Metazoa</taxon>
        <taxon>Chordata</taxon>
        <taxon>Craniata</taxon>
        <taxon>Vertebrata</taxon>
        <taxon>Euteleostomi</taxon>
        <taxon>Archelosauria</taxon>
        <taxon>Archosauria</taxon>
        <taxon>Dinosauria</taxon>
        <taxon>Saurischia</taxon>
        <taxon>Theropoda</taxon>
        <taxon>Coelurosauria</taxon>
        <taxon>Aves</taxon>
        <taxon>Neognathae</taxon>
        <taxon>Neoaves</taxon>
        <taxon>Charadriiformes</taxon>
        <taxon>Laridae</taxon>
        <taxon>Chroicocephalus</taxon>
    </lineage>
</organism>
<dbReference type="CDD" id="cd22430">
    <property type="entry name" value="KH-I_DDX43_DDX53"/>
    <property type="match status" value="1"/>
</dbReference>
<dbReference type="PROSITE" id="PS51195">
    <property type="entry name" value="Q_MOTIF"/>
    <property type="match status" value="1"/>
</dbReference>
<feature type="non-terminal residue" evidence="11">
    <location>
        <position position="400"/>
    </location>
</feature>
<dbReference type="PROSITE" id="PS50084">
    <property type="entry name" value="KH_TYPE_1"/>
    <property type="match status" value="1"/>
</dbReference>
<dbReference type="InterPro" id="IPR011545">
    <property type="entry name" value="DEAD/DEAH_box_helicase_dom"/>
</dbReference>
<accession>A0A7K5NFV9</accession>
<evidence type="ECO:0000313" key="12">
    <source>
        <dbReference type="Proteomes" id="UP000524558"/>
    </source>
</evidence>
<comment type="caution">
    <text evidence="11">The sequence shown here is derived from an EMBL/GenBank/DDBJ whole genome shotgun (WGS) entry which is preliminary data.</text>
</comment>
<feature type="region of interest" description="Disordered" evidence="8">
    <location>
        <begin position="1"/>
        <end position="81"/>
    </location>
</feature>
<feature type="non-terminal residue" evidence="11">
    <location>
        <position position="1"/>
    </location>
</feature>
<keyword evidence="12" id="KW-1185">Reference proteome</keyword>
<dbReference type="AlphaFoldDB" id="A0A7K5NFV9"/>
<proteinExistence type="predicted"/>
<keyword evidence="4 11" id="KW-0347">Helicase</keyword>
<dbReference type="GO" id="GO:0003723">
    <property type="term" value="F:RNA binding"/>
    <property type="evidence" value="ECO:0007669"/>
    <property type="project" value="UniProtKB-UniRule"/>
</dbReference>
<dbReference type="InterPro" id="IPR004087">
    <property type="entry name" value="KH_dom"/>
</dbReference>
<dbReference type="InterPro" id="IPR036612">
    <property type="entry name" value="KH_dom_type_1_sf"/>
</dbReference>
<dbReference type="SUPFAM" id="SSF54791">
    <property type="entry name" value="Eukaryotic type KH-domain (KH-domain type I)"/>
    <property type="match status" value="1"/>
</dbReference>
<evidence type="ECO:0000256" key="8">
    <source>
        <dbReference type="SAM" id="MobiDB-lite"/>
    </source>
</evidence>
<keyword evidence="3" id="KW-0378">Hydrolase</keyword>
<dbReference type="InterPro" id="IPR014001">
    <property type="entry name" value="Helicase_ATP-bd"/>
</dbReference>
<feature type="compositionally biased region" description="Basic and acidic residues" evidence="8">
    <location>
        <begin position="47"/>
        <end position="70"/>
    </location>
</feature>
<evidence type="ECO:0000256" key="7">
    <source>
        <dbReference type="PROSITE-ProRule" id="PRU00552"/>
    </source>
</evidence>
<dbReference type="GO" id="GO:0005524">
    <property type="term" value="F:ATP binding"/>
    <property type="evidence" value="ECO:0007669"/>
    <property type="project" value="UniProtKB-KW"/>
</dbReference>
<dbReference type="GO" id="GO:0016787">
    <property type="term" value="F:hydrolase activity"/>
    <property type="evidence" value="ECO:0007669"/>
    <property type="project" value="UniProtKB-KW"/>
</dbReference>
<dbReference type="SMART" id="SM00487">
    <property type="entry name" value="DEXDc"/>
    <property type="match status" value="1"/>
</dbReference>
<evidence type="ECO:0000259" key="10">
    <source>
        <dbReference type="PROSITE" id="PS51195"/>
    </source>
</evidence>
<evidence type="ECO:0000259" key="9">
    <source>
        <dbReference type="PROSITE" id="PS51192"/>
    </source>
</evidence>
<keyword evidence="5" id="KW-0067">ATP-binding</keyword>
<feature type="domain" description="Helicase ATP-binding" evidence="9">
    <location>
        <begin position="280"/>
        <end position="400"/>
    </location>
</feature>
<feature type="domain" description="DEAD-box RNA helicase Q" evidence="10">
    <location>
        <begin position="249"/>
        <end position="277"/>
    </location>
</feature>
<keyword evidence="6" id="KW-0694">RNA-binding</keyword>
<dbReference type="Proteomes" id="UP000524558">
    <property type="component" value="Unassembled WGS sequence"/>
</dbReference>
<dbReference type="InterPro" id="IPR014014">
    <property type="entry name" value="RNA_helicase_DEAD_Q_motif"/>
</dbReference>
<evidence type="ECO:0000256" key="3">
    <source>
        <dbReference type="ARBA" id="ARBA00022801"/>
    </source>
</evidence>
<sequence length="400" mass="43820">MSDWDTSSGEDEGVPGRPPTAAAGRLWQPPATPPQSRPSVDGGGGRRSAEWRREAAAGLGREEWEPRGTEGSRGPGKAARRWLPRAAASQVGDDTEPLCFHLDSALVGALIGRGGAKIRELEDSSGSRIKVIKGTCEAEVKIFGSIAVQNKAKMLIDNAITRSGQNYSRGGTEKGKKCRFWGKKKEKGLLLFLIVQDLPPIEKNFYKESSRTASMSQEEVELWRKENNNIICDDLKEGEKRCIPNPVCKFEDVFEHYPDIMANIRKVGFQKPTPIQSQAWPIILQGTDLIGIAQTGTGKTLAYLMPGFIHLTSQPISKDQRGGPGMLVLAPTRELALQVEAECSKYTYKGIKSICIYGGGDRKGQIDVVTKGVDIVIATPGRLHDLQMNNFINLKSITYL</sequence>
<dbReference type="EMBL" id="VYZF01000550">
    <property type="protein sequence ID" value="NWT41153.1"/>
    <property type="molecule type" value="Genomic_DNA"/>
</dbReference>